<comment type="caution">
    <text evidence="1">The sequence shown here is derived from an EMBL/GenBank/DDBJ whole genome shotgun (WGS) entry which is preliminary data.</text>
</comment>
<dbReference type="EMBL" id="VRLW01000001">
    <property type="protein sequence ID" value="KAA1258663.1"/>
    <property type="molecule type" value="Genomic_DNA"/>
</dbReference>
<accession>A0A5B1CGL1</accession>
<dbReference type="Proteomes" id="UP000322699">
    <property type="component" value="Unassembled WGS sequence"/>
</dbReference>
<name>A0A5B1CGL1_9BACT</name>
<proteinExistence type="predicted"/>
<reference evidence="1 2" key="1">
    <citation type="submission" date="2019-08" db="EMBL/GenBank/DDBJ databases">
        <title>Deep-cultivation of Planctomycetes and their phenomic and genomic characterization uncovers novel biology.</title>
        <authorList>
            <person name="Wiegand S."/>
            <person name="Jogler M."/>
            <person name="Boedeker C."/>
            <person name="Pinto D."/>
            <person name="Vollmers J."/>
            <person name="Rivas-Marin E."/>
            <person name="Kohn T."/>
            <person name="Peeters S.H."/>
            <person name="Heuer A."/>
            <person name="Rast P."/>
            <person name="Oberbeckmann S."/>
            <person name="Bunk B."/>
            <person name="Jeske O."/>
            <person name="Meyerdierks A."/>
            <person name="Storesund J.E."/>
            <person name="Kallscheuer N."/>
            <person name="Luecker S."/>
            <person name="Lage O.M."/>
            <person name="Pohl T."/>
            <person name="Merkel B.J."/>
            <person name="Hornburger P."/>
            <person name="Mueller R.-W."/>
            <person name="Bruemmer F."/>
            <person name="Labrenz M."/>
            <person name="Spormann A.M."/>
            <person name="Op Den Camp H."/>
            <person name="Overmann J."/>
            <person name="Amann R."/>
            <person name="Jetten M.S.M."/>
            <person name="Mascher T."/>
            <person name="Medema M.H."/>
            <person name="Devos D.P."/>
            <person name="Kaster A.-K."/>
            <person name="Ovreas L."/>
            <person name="Rohde M."/>
            <person name="Galperin M.Y."/>
            <person name="Jogler C."/>
        </authorList>
    </citation>
    <scope>NUCLEOTIDE SEQUENCE [LARGE SCALE GENOMIC DNA]</scope>
    <source>
        <strain evidence="1 2">LF1</strain>
    </source>
</reference>
<dbReference type="AlphaFoldDB" id="A0A5B1CGL1"/>
<evidence type="ECO:0000313" key="1">
    <source>
        <dbReference type="EMBL" id="KAA1258663.1"/>
    </source>
</evidence>
<gene>
    <name evidence="1" type="ORF">LF1_11850</name>
</gene>
<keyword evidence="2" id="KW-1185">Reference proteome</keyword>
<protein>
    <submittedName>
        <fullName evidence="1">Uncharacterized protein</fullName>
    </submittedName>
</protein>
<dbReference type="RefSeq" id="WP_068265096.1">
    <property type="nucleotide sequence ID" value="NZ_LWSK01000076.1"/>
</dbReference>
<evidence type="ECO:0000313" key="2">
    <source>
        <dbReference type="Proteomes" id="UP000322699"/>
    </source>
</evidence>
<sequence length="111" mass="12626">MLKRIFTTTLLAIGCCLIADQLEASAGWGHHRHHCDYAAVVPVYSLRPAYHRTPYYRTPYRAPALRYRAPVPVGIGIGSPYRSMYRLPYRGYGYNLGGYHRGIYGLGNFGW</sequence>
<organism evidence="1 2">
    <name type="scientific">Rubripirellula obstinata</name>
    <dbReference type="NCBI Taxonomy" id="406547"/>
    <lineage>
        <taxon>Bacteria</taxon>
        <taxon>Pseudomonadati</taxon>
        <taxon>Planctomycetota</taxon>
        <taxon>Planctomycetia</taxon>
        <taxon>Pirellulales</taxon>
        <taxon>Pirellulaceae</taxon>
        <taxon>Rubripirellula</taxon>
    </lineage>
</organism>
<dbReference type="PROSITE" id="PS51257">
    <property type="entry name" value="PROKAR_LIPOPROTEIN"/>
    <property type="match status" value="1"/>
</dbReference>